<evidence type="ECO:0000313" key="3">
    <source>
        <dbReference type="Proteomes" id="UP000555407"/>
    </source>
</evidence>
<accession>A0A7X6A387</accession>
<organism evidence="2 3">
    <name type="scientific">Kribbella shirazensis</name>
    <dbReference type="NCBI Taxonomy" id="1105143"/>
    <lineage>
        <taxon>Bacteria</taxon>
        <taxon>Bacillati</taxon>
        <taxon>Actinomycetota</taxon>
        <taxon>Actinomycetes</taxon>
        <taxon>Propionibacteriales</taxon>
        <taxon>Kribbellaceae</taxon>
        <taxon>Kribbella</taxon>
    </lineage>
</organism>
<feature type="transmembrane region" description="Helical" evidence="1">
    <location>
        <begin position="87"/>
        <end position="104"/>
    </location>
</feature>
<feature type="transmembrane region" description="Helical" evidence="1">
    <location>
        <begin position="166"/>
        <end position="186"/>
    </location>
</feature>
<reference evidence="2 3" key="1">
    <citation type="submission" date="2020-03" db="EMBL/GenBank/DDBJ databases">
        <title>Sequencing the genomes of 1000 actinobacteria strains.</title>
        <authorList>
            <person name="Klenk H.-P."/>
        </authorList>
    </citation>
    <scope>NUCLEOTIDE SEQUENCE [LARGE SCALE GENOMIC DNA]</scope>
    <source>
        <strain evidence="2 3">DSM 45490</strain>
    </source>
</reference>
<dbReference type="AlphaFoldDB" id="A0A7X6A387"/>
<comment type="caution">
    <text evidence="2">The sequence shown here is derived from an EMBL/GenBank/DDBJ whole genome shotgun (WGS) entry which is preliminary data.</text>
</comment>
<keyword evidence="1" id="KW-1133">Transmembrane helix</keyword>
<name>A0A7X6A387_9ACTN</name>
<feature type="transmembrane region" description="Helical" evidence="1">
    <location>
        <begin position="20"/>
        <end position="40"/>
    </location>
</feature>
<dbReference type="EMBL" id="JAASRO010000001">
    <property type="protein sequence ID" value="NIK59074.1"/>
    <property type="molecule type" value="Genomic_DNA"/>
</dbReference>
<protein>
    <submittedName>
        <fullName evidence="2">Uncharacterized protein</fullName>
    </submittedName>
</protein>
<dbReference type="Proteomes" id="UP000555407">
    <property type="component" value="Unassembled WGS sequence"/>
</dbReference>
<evidence type="ECO:0000256" key="1">
    <source>
        <dbReference type="SAM" id="Phobius"/>
    </source>
</evidence>
<gene>
    <name evidence="2" type="ORF">BJY22_004791</name>
</gene>
<keyword evidence="3" id="KW-1185">Reference proteome</keyword>
<keyword evidence="1" id="KW-0812">Transmembrane</keyword>
<sequence>MNEQSVSTEVVPRRRSVLGYWPVVLGAAAATFQIVTGVATDAVAITVAVAASCYLAAAALGQRWIAWAGVLTGSVVVTVSEVAGVDWWLGLSVYAVALVVAGLLRRASIRPLTAQGVAMLGFAGLAVVAVLVSPRLGLAIAGVALASHAGWDYLHWRRNEVVPRSLAEFCIVLDVPFGVAAIVLAFTT</sequence>
<keyword evidence="1" id="KW-0472">Membrane</keyword>
<proteinExistence type="predicted"/>
<dbReference type="RefSeq" id="WP_202891237.1">
    <property type="nucleotide sequence ID" value="NZ_JAASRO010000001.1"/>
</dbReference>
<evidence type="ECO:0000313" key="2">
    <source>
        <dbReference type="EMBL" id="NIK59074.1"/>
    </source>
</evidence>
<feature type="transmembrane region" description="Helical" evidence="1">
    <location>
        <begin position="47"/>
        <end position="67"/>
    </location>
</feature>